<dbReference type="InterPro" id="IPR011010">
    <property type="entry name" value="DNA_brk_join_enz"/>
</dbReference>
<dbReference type="SUPFAM" id="SSF56349">
    <property type="entry name" value="DNA breaking-rejoining enzymes"/>
    <property type="match status" value="1"/>
</dbReference>
<comment type="caution">
    <text evidence="1">The sequence shown here is derived from an EMBL/GenBank/DDBJ whole genome shotgun (WGS) entry which is preliminary data.</text>
</comment>
<dbReference type="AlphaFoldDB" id="A0A0W7WL78"/>
<keyword evidence="2" id="KW-1185">Reference proteome</keyword>
<evidence type="ECO:0000313" key="1">
    <source>
        <dbReference type="EMBL" id="KUF11339.1"/>
    </source>
</evidence>
<evidence type="ECO:0000313" key="2">
    <source>
        <dbReference type="Proteomes" id="UP000054396"/>
    </source>
</evidence>
<gene>
    <name evidence="1" type="ORF">AVJ23_06090</name>
</gene>
<organism evidence="1 2">
    <name type="scientific">Pseudoponticoccus marisrubri</name>
    <dbReference type="NCBI Taxonomy" id="1685382"/>
    <lineage>
        <taxon>Bacteria</taxon>
        <taxon>Pseudomonadati</taxon>
        <taxon>Pseudomonadota</taxon>
        <taxon>Alphaproteobacteria</taxon>
        <taxon>Rhodobacterales</taxon>
        <taxon>Roseobacteraceae</taxon>
        <taxon>Pseudoponticoccus</taxon>
    </lineage>
</organism>
<dbReference type="Proteomes" id="UP000054396">
    <property type="component" value="Unassembled WGS sequence"/>
</dbReference>
<protein>
    <recommendedName>
        <fullName evidence="3">Tyr recombinase domain-containing protein</fullName>
    </recommendedName>
</protein>
<dbReference type="GO" id="GO:0003677">
    <property type="term" value="F:DNA binding"/>
    <property type="evidence" value="ECO:0007669"/>
    <property type="project" value="InterPro"/>
</dbReference>
<evidence type="ECO:0008006" key="3">
    <source>
        <dbReference type="Google" id="ProtNLM"/>
    </source>
</evidence>
<reference evidence="1 2" key="1">
    <citation type="submission" date="2015-12" db="EMBL/GenBank/DDBJ databases">
        <authorList>
            <person name="Shamseldin A."/>
            <person name="Moawad H."/>
            <person name="Abd El-Rahim W.M."/>
            <person name="Sadowsky M.J."/>
        </authorList>
    </citation>
    <scope>NUCLEOTIDE SEQUENCE [LARGE SCALE GENOMIC DNA]</scope>
    <source>
        <strain evidence="1 2">SJ5A-1</strain>
    </source>
</reference>
<name>A0A0W7WL78_9RHOB</name>
<dbReference type="STRING" id="1685382.AVJ23_06090"/>
<dbReference type="EMBL" id="LPXO01000003">
    <property type="protein sequence ID" value="KUF11339.1"/>
    <property type="molecule type" value="Genomic_DNA"/>
</dbReference>
<sequence length="577" mass="64894">MSTRNDITPSVKARYLGAIDQVGDIMNRPLPAVPAELSLVEERFPLDGFDPEHWSTNEAYRLFRRRLQAPLREFLGVHAAQAALRAQQDDWTRLFAAIKPLTEGRVGKTAKWHPMKLSALKTFALVARSYGWQPQDLRLVEAQRIDADFRGNKRDANARALRRLDDLRKFPQLLPLLPPRPIGFSAERRVPRLAAIEPAWEAQFLPWIDAVTKTNWDPVEQGFADEHAGHAHVMRSAFRTVLRIGVEIGGISPDAADLKIVLADDEILCAIAGEMFARRTRSRKDSHLEPRTSRKYLKALNQVRAHLGIDTHIMQQVLANNAVSRMGKKADRCMTPANRKFCESLVEKPVPRRRFLGSFKKLRETAETILAQIAAEKRTLTPAEISRVRMLGTAACFAAIEIGGAPIRVENAMSLTCVGEDAQIRAPKTGKKAIKVLIPAELTKNGAEIEFPIRANRHGCHDTIQWYLRVIRPMFPHAATSPFLFPAVKTPGAHLNPDFFGAEFAGLMRTVVNLPMTPHQMRHGQTSLLLDRHPNEIEVIAKRIDDTPGTLRQFYGWLNSMKLVERGQDLLIGLMED</sequence>
<accession>A0A0W7WL78</accession>
<proteinExistence type="predicted"/>